<dbReference type="Proteomes" id="UP001187734">
    <property type="component" value="Unassembled WGS sequence"/>
</dbReference>
<comment type="caution">
    <text evidence="4">The sequence shown here is derived from an EMBL/GenBank/DDBJ whole genome shotgun (WGS) entry which is preliminary data.</text>
</comment>
<keyword evidence="1" id="KW-0539">Nucleus</keyword>
<reference evidence="4" key="1">
    <citation type="submission" date="2018-03" db="EMBL/GenBank/DDBJ databases">
        <authorList>
            <person name="Guldener U."/>
        </authorList>
    </citation>
    <scope>NUCLEOTIDE SEQUENCE</scope>
</reference>
<dbReference type="GO" id="GO:0000981">
    <property type="term" value="F:DNA-binding transcription factor activity, RNA polymerase II-specific"/>
    <property type="evidence" value="ECO:0007669"/>
    <property type="project" value="InterPro"/>
</dbReference>
<dbReference type="GO" id="GO:0000976">
    <property type="term" value="F:transcription cis-regulatory region binding"/>
    <property type="evidence" value="ECO:0007669"/>
    <property type="project" value="TreeGrafter"/>
</dbReference>
<dbReference type="Pfam" id="PF00172">
    <property type="entry name" value="Zn_clus"/>
    <property type="match status" value="1"/>
</dbReference>
<dbReference type="PANTHER" id="PTHR37534:SF7">
    <property type="entry name" value="TRANSCRIPTIONAL ACTIVATOR PROTEIN UGA3"/>
    <property type="match status" value="1"/>
</dbReference>
<gene>
    <name evidence="4" type="ORF">FTOL_00377</name>
</gene>
<proteinExistence type="predicted"/>
<dbReference type="CDD" id="cd00067">
    <property type="entry name" value="GAL4"/>
    <property type="match status" value="1"/>
</dbReference>
<feature type="compositionally biased region" description="Polar residues" evidence="2">
    <location>
        <begin position="75"/>
        <end position="84"/>
    </location>
</feature>
<feature type="region of interest" description="Disordered" evidence="2">
    <location>
        <begin position="63"/>
        <end position="84"/>
    </location>
</feature>
<keyword evidence="5" id="KW-1185">Reference proteome</keyword>
<feature type="domain" description="Zn(2)-C6 fungal-type" evidence="3">
    <location>
        <begin position="11"/>
        <end position="39"/>
    </location>
</feature>
<accession>A0AAE8SCT4</accession>
<dbReference type="GO" id="GO:0005634">
    <property type="term" value="C:nucleus"/>
    <property type="evidence" value="ECO:0007669"/>
    <property type="project" value="TreeGrafter"/>
</dbReference>
<evidence type="ECO:0000256" key="1">
    <source>
        <dbReference type="ARBA" id="ARBA00023242"/>
    </source>
</evidence>
<evidence type="ECO:0000259" key="3">
    <source>
        <dbReference type="PROSITE" id="PS50048"/>
    </source>
</evidence>
<dbReference type="PROSITE" id="PS50048">
    <property type="entry name" value="ZN2_CY6_FUNGAL_2"/>
    <property type="match status" value="1"/>
</dbReference>
<protein>
    <recommendedName>
        <fullName evidence="3">Zn(2)-C6 fungal-type domain-containing protein</fullName>
    </recommendedName>
</protein>
<dbReference type="InterPro" id="IPR001138">
    <property type="entry name" value="Zn2Cys6_DnaBD"/>
</dbReference>
<evidence type="ECO:0000256" key="2">
    <source>
        <dbReference type="SAM" id="MobiDB-lite"/>
    </source>
</evidence>
<dbReference type="PROSITE" id="PS00463">
    <property type="entry name" value="ZN2_CY6_FUNGAL_1"/>
    <property type="match status" value="1"/>
</dbReference>
<dbReference type="GO" id="GO:0008270">
    <property type="term" value="F:zinc ion binding"/>
    <property type="evidence" value="ECO:0007669"/>
    <property type="project" value="InterPro"/>
</dbReference>
<dbReference type="PANTHER" id="PTHR37534">
    <property type="entry name" value="TRANSCRIPTIONAL ACTIVATOR PROTEIN UGA3"/>
    <property type="match status" value="1"/>
</dbReference>
<organism evidence="4 5">
    <name type="scientific">Fusarium torulosum</name>
    <dbReference type="NCBI Taxonomy" id="33205"/>
    <lineage>
        <taxon>Eukaryota</taxon>
        <taxon>Fungi</taxon>
        <taxon>Dikarya</taxon>
        <taxon>Ascomycota</taxon>
        <taxon>Pezizomycotina</taxon>
        <taxon>Sordariomycetes</taxon>
        <taxon>Hypocreomycetidae</taxon>
        <taxon>Hypocreales</taxon>
        <taxon>Nectriaceae</taxon>
        <taxon>Fusarium</taxon>
    </lineage>
</organism>
<dbReference type="SUPFAM" id="SSF57701">
    <property type="entry name" value="Zn2/Cys6 DNA-binding domain"/>
    <property type="match status" value="1"/>
</dbReference>
<dbReference type="GO" id="GO:0045944">
    <property type="term" value="P:positive regulation of transcription by RNA polymerase II"/>
    <property type="evidence" value="ECO:0007669"/>
    <property type="project" value="TreeGrafter"/>
</dbReference>
<name>A0AAE8SCT4_9HYPO</name>
<dbReference type="AlphaFoldDB" id="A0AAE8SCT4"/>
<dbReference type="EMBL" id="ONZP01000016">
    <property type="protein sequence ID" value="SPJ70649.1"/>
    <property type="molecule type" value="Genomic_DNA"/>
</dbReference>
<dbReference type="InterPro" id="IPR036864">
    <property type="entry name" value="Zn2-C6_fun-type_DNA-bd_sf"/>
</dbReference>
<evidence type="ECO:0000313" key="4">
    <source>
        <dbReference type="EMBL" id="SPJ70649.1"/>
    </source>
</evidence>
<dbReference type="SMART" id="SM00066">
    <property type="entry name" value="GAL4"/>
    <property type="match status" value="1"/>
</dbReference>
<evidence type="ECO:0000313" key="5">
    <source>
        <dbReference type="Proteomes" id="UP001187734"/>
    </source>
</evidence>
<dbReference type="Gene3D" id="4.10.240.10">
    <property type="entry name" value="Zn(2)-C6 fungal-type DNA-binding domain"/>
    <property type="match status" value="1"/>
</dbReference>
<sequence length="487" mass="54789">MSDRKTRSRGACSNCKTRKRKCDQTRPACVACQSRNQICDGYQLKLQWGFGVASRGRFAGSAVPTLDPAPDSERGSTASSNSPSVNYSVARFLDDPLDTDGGLLMGSPPRLLESNENAYDDEIVVDENDYLLTQFLESGIYKLFATSVNDRFIQDLRRATKQSPALVTMCRTFQLMWDEPKAEEAHAEFEKAVRIFQDELEQRNGIIQGGTLCAGSILCTLSMIQGLPWTNQLHCMTDLYSLNVSRCSIDLVPDVFTTHGLQVIGVMDLPGLVFGRRTPNIGLWKRLREAELASPNGLMGGVDTLTGIPRSLLDILAYRDHRAAQLDFWNWHVETGDSLQAQLWDAWRYAGILYRQRMICKEQALGGDISQQTLVVGLPTTKYILWRLIASLDILRLGLEHPTSKGLLYGNSGFWPYIIARCEFELLRNNPELKTMLDELYHTLINVYKPKQGLFAQVTIQEAWDRGDTTFDFDGVMFSQNIELPGF</sequence>